<evidence type="ECO:0000313" key="2">
    <source>
        <dbReference type="Proteomes" id="UP000636709"/>
    </source>
</evidence>
<dbReference type="OrthoDB" id="687730at2759"/>
<dbReference type="Proteomes" id="UP000636709">
    <property type="component" value="Unassembled WGS sequence"/>
</dbReference>
<gene>
    <name evidence="1" type="ORF">HU200_067030</name>
</gene>
<sequence length="196" mass="21926">MRARSRTSSSTCASFVPRLPPRRSSLLLTAGGTYIDVAADNSASTTTTIGGHQLFIQRPTGCSGQQYFVEAVLEQVTRFQLLSLLEELLLLKDKELRNNGGQWADWLREKWSELKSSSKLSNNFDQDVEVIVGKLREGSGQSFICSYVSSHHMERTTIMGSHENTIAVDYKTVAITRMAEKVATLKWLEAQLRLLL</sequence>
<organism evidence="1 2">
    <name type="scientific">Digitaria exilis</name>
    <dbReference type="NCBI Taxonomy" id="1010633"/>
    <lineage>
        <taxon>Eukaryota</taxon>
        <taxon>Viridiplantae</taxon>
        <taxon>Streptophyta</taxon>
        <taxon>Embryophyta</taxon>
        <taxon>Tracheophyta</taxon>
        <taxon>Spermatophyta</taxon>
        <taxon>Magnoliopsida</taxon>
        <taxon>Liliopsida</taxon>
        <taxon>Poales</taxon>
        <taxon>Poaceae</taxon>
        <taxon>PACMAD clade</taxon>
        <taxon>Panicoideae</taxon>
        <taxon>Panicodae</taxon>
        <taxon>Paniceae</taxon>
        <taxon>Anthephorinae</taxon>
        <taxon>Digitaria</taxon>
    </lineage>
</organism>
<keyword evidence="2" id="KW-1185">Reference proteome</keyword>
<name>A0A835A058_9POAL</name>
<comment type="caution">
    <text evidence="1">The sequence shown here is derived from an EMBL/GenBank/DDBJ whole genome shotgun (WGS) entry which is preliminary data.</text>
</comment>
<accession>A0A835A058</accession>
<proteinExistence type="predicted"/>
<evidence type="ECO:0000313" key="1">
    <source>
        <dbReference type="EMBL" id="KAF8642949.1"/>
    </source>
</evidence>
<dbReference type="EMBL" id="JACEFO010003251">
    <property type="protein sequence ID" value="KAF8642949.1"/>
    <property type="molecule type" value="Genomic_DNA"/>
</dbReference>
<protein>
    <submittedName>
        <fullName evidence="1">Uncharacterized protein</fullName>
    </submittedName>
</protein>
<reference evidence="1" key="1">
    <citation type="submission" date="2020-07" db="EMBL/GenBank/DDBJ databases">
        <title>Genome sequence and genetic diversity analysis of an under-domesticated orphan crop, white fonio (Digitaria exilis).</title>
        <authorList>
            <person name="Bennetzen J.L."/>
            <person name="Chen S."/>
            <person name="Ma X."/>
            <person name="Wang X."/>
            <person name="Yssel A.E.J."/>
            <person name="Chaluvadi S.R."/>
            <person name="Johnson M."/>
            <person name="Gangashetty P."/>
            <person name="Hamidou F."/>
            <person name="Sanogo M.D."/>
            <person name="Zwaenepoel A."/>
            <person name="Wallace J."/>
            <person name="Van De Peer Y."/>
            <person name="Van Deynze A."/>
        </authorList>
    </citation>
    <scope>NUCLEOTIDE SEQUENCE</scope>
    <source>
        <tissue evidence="1">Leaves</tissue>
    </source>
</reference>
<dbReference type="AlphaFoldDB" id="A0A835A058"/>